<feature type="domain" description="Carrier" evidence="3">
    <location>
        <begin position="1"/>
        <end position="52"/>
    </location>
</feature>
<dbReference type="InterPro" id="IPR006162">
    <property type="entry name" value="Ppantetheine_attach_site"/>
</dbReference>
<protein>
    <submittedName>
        <fullName evidence="4">Phosphopantetheine-binding protein</fullName>
    </submittedName>
</protein>
<dbReference type="InterPro" id="IPR023213">
    <property type="entry name" value="CAT-like_dom_sf"/>
</dbReference>
<dbReference type="Gene3D" id="1.10.1200.10">
    <property type="entry name" value="ACP-like"/>
    <property type="match status" value="1"/>
</dbReference>
<evidence type="ECO:0000259" key="3">
    <source>
        <dbReference type="PROSITE" id="PS50075"/>
    </source>
</evidence>
<keyword evidence="1" id="KW-0596">Phosphopantetheine</keyword>
<dbReference type="PANTHER" id="PTHR45527">
    <property type="entry name" value="NONRIBOSOMAL PEPTIDE SYNTHETASE"/>
    <property type="match status" value="1"/>
</dbReference>
<keyword evidence="2" id="KW-0597">Phosphoprotein</keyword>
<dbReference type="SUPFAM" id="SSF52777">
    <property type="entry name" value="CoA-dependent acyltransferases"/>
    <property type="match status" value="1"/>
</dbReference>
<dbReference type="Proteomes" id="UP001150924">
    <property type="component" value="Unassembled WGS sequence"/>
</dbReference>
<proteinExistence type="predicted"/>
<sequence length="111" mass="11908">MTDDFLAVGGHSLHAAQIVARIKRALGSTLSLAEFFAHPTIAGQAVLLADRRPADDEAIAPAANTGELSFAEERLYFLHQLAPHGPAYHCSLAFHIGGECDEARLYPPCAR</sequence>
<dbReference type="RefSeq" id="WP_267778349.1">
    <property type="nucleotide sequence ID" value="NZ_JAPNKE010000002.1"/>
</dbReference>
<dbReference type="GO" id="GO:0044550">
    <property type="term" value="P:secondary metabolite biosynthetic process"/>
    <property type="evidence" value="ECO:0007669"/>
    <property type="project" value="TreeGrafter"/>
</dbReference>
<dbReference type="EMBL" id="JAPNKE010000002">
    <property type="protein sequence ID" value="MCY1014113.1"/>
    <property type="molecule type" value="Genomic_DNA"/>
</dbReference>
<dbReference type="PROSITE" id="PS50075">
    <property type="entry name" value="CARRIER"/>
    <property type="match status" value="1"/>
</dbReference>
<dbReference type="SUPFAM" id="SSF47336">
    <property type="entry name" value="ACP-like"/>
    <property type="match status" value="1"/>
</dbReference>
<dbReference type="Gene3D" id="3.30.559.10">
    <property type="entry name" value="Chloramphenicol acetyltransferase-like domain"/>
    <property type="match status" value="1"/>
</dbReference>
<accession>A0A9X3J5H6</accession>
<evidence type="ECO:0000256" key="1">
    <source>
        <dbReference type="ARBA" id="ARBA00022450"/>
    </source>
</evidence>
<dbReference type="InterPro" id="IPR036736">
    <property type="entry name" value="ACP-like_sf"/>
</dbReference>
<dbReference type="GO" id="GO:0031177">
    <property type="term" value="F:phosphopantetheine binding"/>
    <property type="evidence" value="ECO:0007669"/>
    <property type="project" value="TreeGrafter"/>
</dbReference>
<dbReference type="AlphaFoldDB" id="A0A9X3J5H6"/>
<keyword evidence="5" id="KW-1185">Reference proteome</keyword>
<dbReference type="Pfam" id="PF00550">
    <property type="entry name" value="PP-binding"/>
    <property type="match status" value="1"/>
</dbReference>
<dbReference type="PANTHER" id="PTHR45527:SF1">
    <property type="entry name" value="FATTY ACID SYNTHASE"/>
    <property type="match status" value="1"/>
</dbReference>
<dbReference type="PROSITE" id="PS00012">
    <property type="entry name" value="PHOSPHOPANTETHEINE"/>
    <property type="match status" value="1"/>
</dbReference>
<dbReference type="GO" id="GO:0043041">
    <property type="term" value="P:amino acid activation for nonribosomal peptide biosynthetic process"/>
    <property type="evidence" value="ECO:0007669"/>
    <property type="project" value="TreeGrafter"/>
</dbReference>
<gene>
    <name evidence="4" type="ORF">OV079_53085</name>
</gene>
<reference evidence="4" key="1">
    <citation type="submission" date="2022-11" db="EMBL/GenBank/DDBJ databases">
        <title>Minimal conservation of predation-associated metabolite biosynthetic gene clusters underscores biosynthetic potential of Myxococcota including descriptions for ten novel species: Archangium lansinium sp. nov., Myxococcus landrumus sp. nov., Nannocystis bai.</title>
        <authorList>
            <person name="Ahearne A."/>
            <person name="Stevens C."/>
            <person name="Phillips K."/>
        </authorList>
    </citation>
    <scope>NUCLEOTIDE SEQUENCE</scope>
    <source>
        <strain evidence="4">Na p29</strain>
    </source>
</reference>
<organism evidence="4 5">
    <name type="scientific">Nannocystis pusilla</name>
    <dbReference type="NCBI Taxonomy" id="889268"/>
    <lineage>
        <taxon>Bacteria</taxon>
        <taxon>Pseudomonadati</taxon>
        <taxon>Myxococcota</taxon>
        <taxon>Polyangia</taxon>
        <taxon>Nannocystales</taxon>
        <taxon>Nannocystaceae</taxon>
        <taxon>Nannocystis</taxon>
    </lineage>
</organism>
<evidence type="ECO:0000256" key="2">
    <source>
        <dbReference type="ARBA" id="ARBA00022553"/>
    </source>
</evidence>
<dbReference type="InterPro" id="IPR009081">
    <property type="entry name" value="PP-bd_ACP"/>
</dbReference>
<comment type="caution">
    <text evidence="4">The sequence shown here is derived from an EMBL/GenBank/DDBJ whole genome shotgun (WGS) entry which is preliminary data.</text>
</comment>
<evidence type="ECO:0000313" key="5">
    <source>
        <dbReference type="Proteomes" id="UP001150924"/>
    </source>
</evidence>
<name>A0A9X3J5H6_9BACT</name>
<dbReference type="GO" id="GO:0005829">
    <property type="term" value="C:cytosol"/>
    <property type="evidence" value="ECO:0007669"/>
    <property type="project" value="TreeGrafter"/>
</dbReference>
<evidence type="ECO:0000313" key="4">
    <source>
        <dbReference type="EMBL" id="MCY1014113.1"/>
    </source>
</evidence>